<dbReference type="InterPro" id="IPR003148">
    <property type="entry name" value="RCK_N"/>
</dbReference>
<accession>A0A1S6IR45</accession>
<sequence>MSKLIGILGLGIFGSTIAKTLAEYGSDVIAIDKSEENVNRIQPFVTKGIIGDFTDMELLRTVGLEDCDAVIIATGTNLEASVLGVLNCKKLGIKKIIAKAKNKNYREVLEEIGTTTVIQPEKESGLRIAKKILRTNIEDIVRLDDQTSVVEFYPPATWVGKSLIELDLRKVYDINIIGMRKSKTGKLLVSFDPNDPVTEELVLVGITESDTFEQIDYLNELK</sequence>
<dbReference type="Gene3D" id="3.30.70.1450">
    <property type="entry name" value="Regulator of K+ conductance, C-terminal domain"/>
    <property type="match status" value="1"/>
</dbReference>
<dbReference type="SUPFAM" id="SSF116726">
    <property type="entry name" value="TrkA C-terminal domain-like"/>
    <property type="match status" value="1"/>
</dbReference>
<dbReference type="GO" id="GO:0006813">
    <property type="term" value="P:potassium ion transport"/>
    <property type="evidence" value="ECO:0007669"/>
    <property type="project" value="InterPro"/>
</dbReference>
<evidence type="ECO:0000259" key="1">
    <source>
        <dbReference type="PROSITE" id="PS51201"/>
    </source>
</evidence>
<feature type="domain" description="RCK C-terminal" evidence="2">
    <location>
        <begin position="135"/>
        <end position="221"/>
    </location>
</feature>
<dbReference type="EMBL" id="CP019728">
    <property type="protein sequence ID" value="AQS54025.1"/>
    <property type="molecule type" value="Genomic_DNA"/>
</dbReference>
<organism evidence="3 4">
    <name type="scientific">Jeotgalibaca dankookensis</name>
    <dbReference type="NCBI Taxonomy" id="708126"/>
    <lineage>
        <taxon>Bacteria</taxon>
        <taxon>Bacillati</taxon>
        <taxon>Bacillota</taxon>
        <taxon>Bacilli</taxon>
        <taxon>Lactobacillales</taxon>
        <taxon>Carnobacteriaceae</taxon>
        <taxon>Jeotgalibaca</taxon>
    </lineage>
</organism>
<gene>
    <name evidence="3" type="primary">ktrA</name>
    <name evidence="3" type="ORF">BW727_101660</name>
</gene>
<dbReference type="PANTHER" id="PTHR43833">
    <property type="entry name" value="POTASSIUM CHANNEL PROTEIN 2-RELATED-RELATED"/>
    <property type="match status" value="1"/>
</dbReference>
<dbReference type="Gene3D" id="3.40.50.720">
    <property type="entry name" value="NAD(P)-binding Rossmann-like Domain"/>
    <property type="match status" value="1"/>
</dbReference>
<dbReference type="SUPFAM" id="SSF51735">
    <property type="entry name" value="NAD(P)-binding Rossmann-fold domains"/>
    <property type="match status" value="1"/>
</dbReference>
<evidence type="ECO:0000259" key="2">
    <source>
        <dbReference type="PROSITE" id="PS51202"/>
    </source>
</evidence>
<dbReference type="InterPro" id="IPR036291">
    <property type="entry name" value="NAD(P)-bd_dom_sf"/>
</dbReference>
<evidence type="ECO:0000313" key="3">
    <source>
        <dbReference type="EMBL" id="AQS54025.1"/>
    </source>
</evidence>
<dbReference type="InterPro" id="IPR036721">
    <property type="entry name" value="RCK_C_sf"/>
</dbReference>
<dbReference type="InterPro" id="IPR050721">
    <property type="entry name" value="Trk_Ktr_HKT_K-transport"/>
</dbReference>
<protein>
    <submittedName>
        <fullName evidence="3">Ktr system potassium uptake protein A</fullName>
    </submittedName>
</protein>
<evidence type="ECO:0000313" key="4">
    <source>
        <dbReference type="Proteomes" id="UP000188993"/>
    </source>
</evidence>
<dbReference type="GO" id="GO:0008324">
    <property type="term" value="F:monoatomic cation transmembrane transporter activity"/>
    <property type="evidence" value="ECO:0007669"/>
    <property type="project" value="InterPro"/>
</dbReference>
<dbReference type="RefSeq" id="WP_062471498.1">
    <property type="nucleotide sequence ID" value="NZ_BBYN01000030.1"/>
</dbReference>
<dbReference type="PANTHER" id="PTHR43833:SF7">
    <property type="entry name" value="KTR SYSTEM POTASSIUM UPTAKE PROTEIN C"/>
    <property type="match status" value="1"/>
</dbReference>
<reference evidence="3 4" key="1">
    <citation type="journal article" date="2014" name="Int. J. Syst. Evol. Microbiol.">
        <title>Jeotgalibaca dankookensis gen. nov., sp. nov., a member of the family Carnobacteriaceae, isolated from seujeot (Korean traditional food).</title>
        <authorList>
            <person name="Lee D.G."/>
            <person name="Trujillo M.E."/>
            <person name="Kang H."/>
            <person name="Ahn T.Y."/>
        </authorList>
    </citation>
    <scope>NUCLEOTIDE SEQUENCE [LARGE SCALE GENOMIC DNA]</scope>
    <source>
        <strain evidence="3 4">EX-07</strain>
    </source>
</reference>
<dbReference type="OrthoDB" id="9776294at2"/>
<dbReference type="STRING" id="708126.BW727_101660"/>
<dbReference type="PROSITE" id="PS51201">
    <property type="entry name" value="RCK_N"/>
    <property type="match status" value="1"/>
</dbReference>
<dbReference type="InterPro" id="IPR006037">
    <property type="entry name" value="RCK_C"/>
</dbReference>
<dbReference type="KEGG" id="jda:BW727_101660"/>
<dbReference type="PROSITE" id="PS51202">
    <property type="entry name" value="RCK_C"/>
    <property type="match status" value="1"/>
</dbReference>
<keyword evidence="4" id="KW-1185">Reference proteome</keyword>
<proteinExistence type="predicted"/>
<dbReference type="AlphaFoldDB" id="A0A1S6IR45"/>
<dbReference type="Proteomes" id="UP000188993">
    <property type="component" value="Chromosome"/>
</dbReference>
<name>A0A1S6IR45_9LACT</name>
<feature type="domain" description="RCK N-terminal" evidence="1">
    <location>
        <begin position="2"/>
        <end position="118"/>
    </location>
</feature>
<dbReference type="Pfam" id="PF02254">
    <property type="entry name" value="TrkA_N"/>
    <property type="match status" value="1"/>
</dbReference>